<proteinExistence type="predicted"/>
<dbReference type="Proteomes" id="UP000298663">
    <property type="component" value="Unassembled WGS sequence"/>
</dbReference>
<reference evidence="2 3" key="1">
    <citation type="journal article" date="2015" name="Genome Biol.">
        <title>Comparative genomics of Steinernema reveals deeply conserved gene regulatory networks.</title>
        <authorList>
            <person name="Dillman A.R."/>
            <person name="Macchietto M."/>
            <person name="Porter C.F."/>
            <person name="Rogers A."/>
            <person name="Williams B."/>
            <person name="Antoshechkin I."/>
            <person name="Lee M.M."/>
            <person name="Goodwin Z."/>
            <person name="Lu X."/>
            <person name="Lewis E.E."/>
            <person name="Goodrich-Blair H."/>
            <person name="Stock S.P."/>
            <person name="Adams B.J."/>
            <person name="Sternberg P.W."/>
            <person name="Mortazavi A."/>
        </authorList>
    </citation>
    <scope>NUCLEOTIDE SEQUENCE [LARGE SCALE GENOMIC DNA]</scope>
    <source>
        <strain evidence="2 3">ALL</strain>
    </source>
</reference>
<keyword evidence="3" id="KW-1185">Reference proteome</keyword>
<dbReference type="AlphaFoldDB" id="A0A4U5PEM0"/>
<protein>
    <submittedName>
        <fullName evidence="2">Uncharacterized protein</fullName>
    </submittedName>
</protein>
<accession>A0A4U5PEM0</accession>
<evidence type="ECO:0000313" key="2">
    <source>
        <dbReference type="EMBL" id="TKR94850.1"/>
    </source>
</evidence>
<name>A0A4U5PEM0_STECR</name>
<feature type="compositionally biased region" description="Low complexity" evidence="1">
    <location>
        <begin position="10"/>
        <end position="33"/>
    </location>
</feature>
<evidence type="ECO:0000313" key="3">
    <source>
        <dbReference type="Proteomes" id="UP000298663"/>
    </source>
</evidence>
<organism evidence="2 3">
    <name type="scientific">Steinernema carpocapsae</name>
    <name type="common">Entomopathogenic nematode</name>
    <dbReference type="NCBI Taxonomy" id="34508"/>
    <lineage>
        <taxon>Eukaryota</taxon>
        <taxon>Metazoa</taxon>
        <taxon>Ecdysozoa</taxon>
        <taxon>Nematoda</taxon>
        <taxon>Chromadorea</taxon>
        <taxon>Rhabditida</taxon>
        <taxon>Tylenchina</taxon>
        <taxon>Panagrolaimomorpha</taxon>
        <taxon>Strongyloidoidea</taxon>
        <taxon>Steinernematidae</taxon>
        <taxon>Steinernema</taxon>
    </lineage>
</organism>
<evidence type="ECO:0000256" key="1">
    <source>
        <dbReference type="SAM" id="MobiDB-lite"/>
    </source>
</evidence>
<gene>
    <name evidence="2" type="ORF">L596_009085</name>
</gene>
<feature type="region of interest" description="Disordered" evidence="1">
    <location>
        <begin position="1"/>
        <end position="181"/>
    </location>
</feature>
<dbReference type="OrthoDB" id="10580157at2759"/>
<feature type="compositionally biased region" description="Basic residues" evidence="1">
    <location>
        <begin position="143"/>
        <end position="152"/>
    </location>
</feature>
<comment type="caution">
    <text evidence="2">The sequence shown here is derived from an EMBL/GenBank/DDBJ whole genome shotgun (WGS) entry which is preliminary data.</text>
</comment>
<feature type="compositionally biased region" description="Polar residues" evidence="1">
    <location>
        <begin position="68"/>
        <end position="87"/>
    </location>
</feature>
<dbReference type="EMBL" id="AZBU02000002">
    <property type="protein sequence ID" value="TKR94850.1"/>
    <property type="molecule type" value="Genomic_DNA"/>
</dbReference>
<reference evidence="2 3" key="2">
    <citation type="journal article" date="2019" name="G3 (Bethesda)">
        <title>Hybrid Assembly of the Genome of the Entomopathogenic Nematode Steinernema carpocapsae Identifies the X-Chromosome.</title>
        <authorList>
            <person name="Serra L."/>
            <person name="Macchietto M."/>
            <person name="Macias-Munoz A."/>
            <person name="McGill C.J."/>
            <person name="Rodriguez I.M."/>
            <person name="Rodriguez B."/>
            <person name="Murad R."/>
            <person name="Mortazavi A."/>
        </authorList>
    </citation>
    <scope>NUCLEOTIDE SEQUENCE [LARGE SCALE GENOMIC DNA]</scope>
    <source>
        <strain evidence="2 3">ALL</strain>
    </source>
</reference>
<sequence>MPSTVNCSGPSPSKTKSSTPDPIMSTPKSSKQQQRSRRRPQKPLVIFPSSSPTSLASRDHCTSAPAKTFQSRTSNMSQNISTTQSTPKSRRHHHRSVCSGSPSFFAASKMTESPHANDVPLPRARGSLGPMPRRSPRSARTSPRSRSRRPNRRPPTAAPSPPTTQASPPRVSAALEWTPCS</sequence>